<accession>A0A117NG36</accession>
<comment type="caution">
    <text evidence="1">The sequence shown here is derived from an EMBL/GenBank/DDBJ whole genome shotgun (WGS) entry which is preliminary data.</text>
</comment>
<evidence type="ECO:0000313" key="1">
    <source>
        <dbReference type="EMBL" id="KUM46161.1"/>
    </source>
</evidence>
<dbReference type="EMBL" id="LKAM01000013">
    <property type="protein sequence ID" value="KUM46161.1"/>
    <property type="molecule type" value="Genomic_DNA"/>
</dbReference>
<geneLocation type="mitochondrion" evidence="1"/>
<name>A0A117NG36_PICGL</name>
<keyword evidence="1" id="KW-0496">Mitochondrion</keyword>
<protein>
    <submittedName>
        <fullName evidence="1">Uncharacterized protein</fullName>
    </submittedName>
</protein>
<organism evidence="1">
    <name type="scientific">Picea glauca</name>
    <name type="common">White spruce</name>
    <name type="synonym">Pinus glauca</name>
    <dbReference type="NCBI Taxonomy" id="3330"/>
    <lineage>
        <taxon>Eukaryota</taxon>
        <taxon>Viridiplantae</taxon>
        <taxon>Streptophyta</taxon>
        <taxon>Embryophyta</taxon>
        <taxon>Tracheophyta</taxon>
        <taxon>Spermatophyta</taxon>
        <taxon>Pinopsida</taxon>
        <taxon>Pinidae</taxon>
        <taxon>Conifers I</taxon>
        <taxon>Pinales</taxon>
        <taxon>Pinaceae</taxon>
        <taxon>Picea</taxon>
    </lineage>
</organism>
<reference evidence="1" key="1">
    <citation type="journal article" date="2015" name="Genome Biol. Evol.">
        <title>Organellar Genomes of White Spruce (Picea glauca): Assembly and Annotation.</title>
        <authorList>
            <person name="Jackman S.D."/>
            <person name="Warren R.L."/>
            <person name="Gibb E.A."/>
            <person name="Vandervalk B.P."/>
            <person name="Mohamadi H."/>
            <person name="Chu J."/>
            <person name="Raymond A."/>
            <person name="Pleasance S."/>
            <person name="Coope R."/>
            <person name="Wildung M.R."/>
            <person name="Ritland C.E."/>
            <person name="Bousquet J."/>
            <person name="Jones S.J."/>
            <person name="Bohlmann J."/>
            <person name="Birol I."/>
        </authorList>
    </citation>
    <scope>NUCLEOTIDE SEQUENCE [LARGE SCALE GENOMIC DNA]</scope>
    <source>
        <tissue evidence="1">Flushing bud</tissue>
    </source>
</reference>
<proteinExistence type="predicted"/>
<gene>
    <name evidence="1" type="ORF">ABT39_MTgene1967</name>
</gene>
<dbReference type="AlphaFoldDB" id="A0A117NG36"/>
<sequence length="34" mass="4038">MELRNQLSTAEPTMRMRMYSYIIQPLNQSLINPP</sequence>